<dbReference type="EMBL" id="CABHNJ010000017">
    <property type="protein sequence ID" value="VUW96729.1"/>
    <property type="molecule type" value="Genomic_DNA"/>
</dbReference>
<name>A0A564SNR1_STRVE</name>
<evidence type="ECO:0000313" key="1">
    <source>
        <dbReference type="EMBL" id="VUW96729.1"/>
    </source>
</evidence>
<protein>
    <submittedName>
        <fullName evidence="1">Uncharacterized protein</fullName>
    </submittedName>
</protein>
<gene>
    <name evidence="1" type="ORF">SSSS39_00895</name>
</gene>
<organism evidence="1 2">
    <name type="scientific">Streptococcus vestibularis</name>
    <dbReference type="NCBI Taxonomy" id="1343"/>
    <lineage>
        <taxon>Bacteria</taxon>
        <taxon>Bacillati</taxon>
        <taxon>Bacillota</taxon>
        <taxon>Bacilli</taxon>
        <taxon>Lactobacillales</taxon>
        <taxon>Streptococcaceae</taxon>
        <taxon>Streptococcus</taxon>
    </lineage>
</organism>
<proteinExistence type="predicted"/>
<dbReference type="Proteomes" id="UP000380217">
    <property type="component" value="Unassembled WGS sequence"/>
</dbReference>
<evidence type="ECO:0000313" key="2">
    <source>
        <dbReference type="Proteomes" id="UP000380217"/>
    </source>
</evidence>
<accession>A0A564SNR1</accession>
<dbReference type="AlphaFoldDB" id="A0A564SNR1"/>
<dbReference type="RefSeq" id="WP_154864048.1">
    <property type="nucleotide sequence ID" value="NZ_CABHNJ010000017.1"/>
</dbReference>
<sequence length="154" mass="18430">MDSSRFKEIGYETSLISMKLEKEDLNYIVKVTCIWLTYQYYFKHFGIKPPKGKSFFDVLMQPDNSEKFIKYRKHLGIPMNEYGYPTISSRSLQRIFDVTTINKNFVNKIVDNESFQLIYLEAIKYYFSDNWTNISQLKKTHNRFLKNLLKLASF</sequence>
<reference evidence="1 2" key="1">
    <citation type="submission" date="2019-07" db="EMBL/GenBank/DDBJ databases">
        <authorList>
            <person name="Hibberd C M."/>
            <person name="Gehrig L. J."/>
            <person name="Chang H.-W."/>
            <person name="Venkatesh S."/>
        </authorList>
    </citation>
    <scope>NUCLEOTIDE SEQUENCE [LARGE SCALE GENOMIC DNA]</scope>
    <source>
        <strain evidence="1">Streptococcus_salivarius_SS_Bg39</strain>
    </source>
</reference>